<feature type="domain" description="Putative regulatory protein FmdB zinc ribbon" evidence="2">
    <location>
        <begin position="275"/>
        <end position="314"/>
    </location>
</feature>
<dbReference type="AlphaFoldDB" id="A0A6J5Z7Y6"/>
<organism evidence="3">
    <name type="scientific">freshwater metagenome</name>
    <dbReference type="NCBI Taxonomy" id="449393"/>
    <lineage>
        <taxon>unclassified sequences</taxon>
        <taxon>metagenomes</taxon>
        <taxon>ecological metagenomes</taxon>
    </lineage>
</organism>
<feature type="compositionally biased region" description="Basic and acidic residues" evidence="1">
    <location>
        <begin position="337"/>
        <end position="360"/>
    </location>
</feature>
<reference evidence="3" key="1">
    <citation type="submission" date="2020-05" db="EMBL/GenBank/DDBJ databases">
        <authorList>
            <person name="Chiriac C."/>
            <person name="Salcher M."/>
            <person name="Ghai R."/>
            <person name="Kavagutti S V."/>
        </authorList>
    </citation>
    <scope>NUCLEOTIDE SEQUENCE</scope>
</reference>
<accession>A0A6J5Z7Y6</accession>
<dbReference type="SMART" id="SM00834">
    <property type="entry name" value="CxxC_CXXC_SSSS"/>
    <property type="match status" value="1"/>
</dbReference>
<feature type="region of interest" description="Disordered" evidence="1">
    <location>
        <begin position="324"/>
        <end position="390"/>
    </location>
</feature>
<proteinExistence type="predicted"/>
<name>A0A6J5Z7Y6_9ZZZZ</name>
<sequence length="390" mass="42525">MAQLALLVDPKLQVVGADAEVGVPPLALGAPVLKPLLRFGRRDEELHLHLLKLARTEDEVAGRDLVAKRLADLRDAKRRLLARELKDVLEVDEDSLRGLRSQVGDRAGVLQRTDRRFEHQVEFARLGQVAVGSLSRVLGRLVGAGKLVQVIGAEALPAVLAVDHRVAEAAYMAARLPNPRVLKDCRVEGDYVVALLQQRAPPLALHVCLQQHAVVAEVVGRSKAAVNLGGGEDEAPPLAERDDLVHRYLVFGHRAIVRVRRPVARSAAPILPTGMPTYEYRRPDGTTFEIVQKMSDDALKKDPETGVPVERVFHPVAIHFKGKGFHNTDYGTKRRNRELEASAKEGADKHDAKVAEKSKADASSGSKSDSAPKAKSDDKKPKPKKPPASS</sequence>
<protein>
    <submittedName>
        <fullName evidence="3">Unannotated protein</fullName>
    </submittedName>
</protein>
<evidence type="ECO:0000313" key="3">
    <source>
        <dbReference type="EMBL" id="CAB4337202.1"/>
    </source>
</evidence>
<dbReference type="EMBL" id="CAESAN010000013">
    <property type="protein sequence ID" value="CAB4337202.1"/>
    <property type="molecule type" value="Genomic_DNA"/>
</dbReference>
<gene>
    <name evidence="3" type="ORF">UFOPK3547_00272</name>
</gene>
<feature type="compositionally biased region" description="Basic and acidic residues" evidence="1">
    <location>
        <begin position="370"/>
        <end position="380"/>
    </location>
</feature>
<evidence type="ECO:0000259" key="2">
    <source>
        <dbReference type="SMART" id="SM00834"/>
    </source>
</evidence>
<evidence type="ECO:0000256" key="1">
    <source>
        <dbReference type="SAM" id="MobiDB-lite"/>
    </source>
</evidence>
<feature type="compositionally biased region" description="Basic residues" evidence="1">
    <location>
        <begin position="381"/>
        <end position="390"/>
    </location>
</feature>
<dbReference type="InterPro" id="IPR013429">
    <property type="entry name" value="Regulatory_FmdB_Zinc_ribbon"/>
</dbReference>